<keyword evidence="2" id="KW-1185">Reference proteome</keyword>
<name>A0A3B3TXC0_9TELE</name>
<organism evidence="1 2">
    <name type="scientific">Poecilia latipinna</name>
    <name type="common">sailfin molly</name>
    <dbReference type="NCBI Taxonomy" id="48699"/>
    <lineage>
        <taxon>Eukaryota</taxon>
        <taxon>Metazoa</taxon>
        <taxon>Chordata</taxon>
        <taxon>Craniata</taxon>
        <taxon>Vertebrata</taxon>
        <taxon>Euteleostomi</taxon>
        <taxon>Actinopterygii</taxon>
        <taxon>Neopterygii</taxon>
        <taxon>Teleostei</taxon>
        <taxon>Neoteleostei</taxon>
        <taxon>Acanthomorphata</taxon>
        <taxon>Ovalentaria</taxon>
        <taxon>Atherinomorphae</taxon>
        <taxon>Cyprinodontiformes</taxon>
        <taxon>Poeciliidae</taxon>
        <taxon>Poeciliinae</taxon>
        <taxon>Poecilia</taxon>
    </lineage>
</organism>
<evidence type="ECO:0000313" key="2">
    <source>
        <dbReference type="Proteomes" id="UP000261500"/>
    </source>
</evidence>
<dbReference type="Ensembl" id="ENSPLAT00000007243.1">
    <property type="protein sequence ID" value="ENSPLAP00000005845.1"/>
    <property type="gene ID" value="ENSPLAG00000007863.1"/>
</dbReference>
<dbReference type="Proteomes" id="UP000261500">
    <property type="component" value="Unplaced"/>
</dbReference>
<dbReference type="GeneTree" id="ENSGT00980000198994"/>
<protein>
    <submittedName>
        <fullName evidence="1">Uncharacterized protein</fullName>
    </submittedName>
</protein>
<evidence type="ECO:0000313" key="1">
    <source>
        <dbReference type="Ensembl" id="ENSPLAP00000005845.1"/>
    </source>
</evidence>
<proteinExistence type="predicted"/>
<accession>A0A3B3TXC0</accession>
<reference evidence="1" key="1">
    <citation type="submission" date="2025-08" db="UniProtKB">
        <authorList>
            <consortium name="Ensembl"/>
        </authorList>
    </citation>
    <scope>IDENTIFICATION</scope>
</reference>
<dbReference type="AlphaFoldDB" id="A0A3B3TXC0"/>
<reference evidence="1" key="2">
    <citation type="submission" date="2025-09" db="UniProtKB">
        <authorList>
            <consortium name="Ensembl"/>
        </authorList>
    </citation>
    <scope>IDENTIFICATION</scope>
</reference>
<sequence>MSGAIVTDSVWFVARGSKIRYHTLQMSYNESTVRRNRRTLPTDRTSVSVMFQKAFQKCTSSSGSMAYLPEVKKELAATPGKRKTVDTVRRGCMGGECEEQSRTKTMRVSREYELKQRKSK</sequence>